<reference evidence="2 3" key="1">
    <citation type="journal article" date="2012" name="PLoS Pathog.">
        <title>The genome of the obligate intracellular parasite Trachipleistophora hominis: new insights into microsporidian genome dynamics and reductive evolution.</title>
        <authorList>
            <person name="Heinz E."/>
            <person name="Williams T.A."/>
            <person name="Nakjang S."/>
            <person name="Noel C.J."/>
            <person name="Swan D.C."/>
            <person name="Goldberg A.V."/>
            <person name="Harris S.R."/>
            <person name="Weinmaier T."/>
            <person name="Markert S."/>
            <person name="Becher D."/>
            <person name="Bernhardt J."/>
            <person name="Dagan T."/>
            <person name="Hacker C."/>
            <person name="Lucocq J.M."/>
            <person name="Schweder T."/>
            <person name="Rattei T."/>
            <person name="Hall N."/>
            <person name="Hirt R.P."/>
            <person name="Embley T.M."/>
        </authorList>
    </citation>
    <scope>NUCLEOTIDE SEQUENCE [LARGE SCALE GENOMIC DNA]</scope>
</reference>
<evidence type="ECO:0000313" key="3">
    <source>
        <dbReference type="Proteomes" id="UP000011185"/>
    </source>
</evidence>
<proteinExistence type="predicted"/>
<keyword evidence="1" id="KW-0175">Coiled coil</keyword>
<sequence length="243" mass="28396">MNSSVSLNGEFQNLLKEIKKLQNEQKELLTKLKTNICITEQLLMALLDRTHEGSLSNGDILNLRILKESSPDITVCTKLLHVLQQLRDRYNELLRLTENVFLNSARIVNTAFLVRIFLACQGTPTLGKIKFILKREMEGLHAHEIESQNVKRYIGVPSLHVRTNIIKQIANKLLITLKMDLNGKYDDLNLIRVRDAIRDDEKEERLDYLFKSKKKKRFGRKKRVKNREEMLKKIEENKTSWLS</sequence>
<keyword evidence="3" id="KW-1185">Reference proteome</keyword>
<accession>L7JU31</accession>
<dbReference type="VEuPathDB" id="MicrosporidiaDB:THOM_2469"/>
<protein>
    <submittedName>
        <fullName evidence="2">Uncharacterized protein</fullName>
    </submittedName>
</protein>
<dbReference type="AlphaFoldDB" id="L7JU31"/>
<dbReference type="Proteomes" id="UP000011185">
    <property type="component" value="Unassembled WGS sequence"/>
</dbReference>
<evidence type="ECO:0000313" key="2">
    <source>
        <dbReference type="EMBL" id="ELQ74556.1"/>
    </source>
</evidence>
<gene>
    <name evidence="2" type="ORF">THOM_2469</name>
</gene>
<dbReference type="OrthoDB" id="10431459at2759"/>
<feature type="coiled-coil region" evidence="1">
    <location>
        <begin position="4"/>
        <end position="35"/>
    </location>
</feature>
<dbReference type="InParanoid" id="L7JU31"/>
<dbReference type="EMBL" id="JH994035">
    <property type="protein sequence ID" value="ELQ74556.1"/>
    <property type="molecule type" value="Genomic_DNA"/>
</dbReference>
<evidence type="ECO:0000256" key="1">
    <source>
        <dbReference type="SAM" id="Coils"/>
    </source>
</evidence>
<name>L7JU31_TRAHO</name>
<dbReference type="HOGENOM" id="CLU_1143237_0_0_1"/>
<organism evidence="2 3">
    <name type="scientific">Trachipleistophora hominis</name>
    <name type="common">Microsporidian parasite</name>
    <dbReference type="NCBI Taxonomy" id="72359"/>
    <lineage>
        <taxon>Eukaryota</taxon>
        <taxon>Fungi</taxon>
        <taxon>Fungi incertae sedis</taxon>
        <taxon>Microsporidia</taxon>
        <taxon>Pleistophoridae</taxon>
        <taxon>Trachipleistophora</taxon>
    </lineage>
</organism>
<dbReference type="OMA" id="NICITEQ"/>